<evidence type="ECO:0000313" key="2">
    <source>
        <dbReference type="Proteomes" id="UP001447008"/>
    </source>
</evidence>
<protein>
    <submittedName>
        <fullName evidence="1">Uncharacterized protein</fullName>
    </submittedName>
</protein>
<sequence>MTDSETEKLQLEHQAARLFLRAYERTYHTPMRHIWHNEPAKPDVSCYMDEERLDIEIAHLYANEHEAMAVLGRELGLDIQRQLAQLALNPSSEQLAFALGRLLSAKASKKYDSKRVWLLIRNASTLWQREDFIALLRTLQVPKTHQFEQIWLLSDWHGKEQPLLLYSGNSNPPRQKVP</sequence>
<keyword evidence="2" id="KW-1185">Reference proteome</keyword>
<comment type="caution">
    <text evidence="1">The sequence shown here is derived from an EMBL/GenBank/DDBJ whole genome shotgun (WGS) entry which is preliminary data.</text>
</comment>
<organism evidence="1 2">
    <name type="scientific">Pseudoalteromonas qingdaonensis</name>
    <dbReference type="NCBI Taxonomy" id="3131913"/>
    <lineage>
        <taxon>Bacteria</taxon>
        <taxon>Pseudomonadati</taxon>
        <taxon>Pseudomonadota</taxon>
        <taxon>Gammaproteobacteria</taxon>
        <taxon>Alteromonadales</taxon>
        <taxon>Pseudoalteromonadaceae</taxon>
        <taxon>Pseudoalteromonas</taxon>
    </lineage>
</organism>
<accession>A0ABU9MYP0</accession>
<dbReference type="Proteomes" id="UP001447008">
    <property type="component" value="Unassembled WGS sequence"/>
</dbReference>
<evidence type="ECO:0000313" key="1">
    <source>
        <dbReference type="EMBL" id="MEM0516346.1"/>
    </source>
</evidence>
<name>A0ABU9MYP0_9GAMM</name>
<reference evidence="1 2" key="1">
    <citation type="submission" date="2024-03" db="EMBL/GenBank/DDBJ databases">
        <title>Pseudoalteromonas qingdaonensis sp. nov., isolated from the intestines of marine benthic organisms.</title>
        <authorList>
            <person name="Lin X."/>
            <person name="Fang S."/>
            <person name="Hu X."/>
        </authorList>
    </citation>
    <scope>NUCLEOTIDE SEQUENCE [LARGE SCALE GENOMIC DNA]</scope>
    <source>
        <strain evidence="1 2">YIC-827</strain>
    </source>
</reference>
<proteinExistence type="predicted"/>
<dbReference type="EMBL" id="JBCGCU010000017">
    <property type="protein sequence ID" value="MEM0516346.1"/>
    <property type="molecule type" value="Genomic_DNA"/>
</dbReference>
<dbReference type="RefSeq" id="WP_342679771.1">
    <property type="nucleotide sequence ID" value="NZ_JBCGCU010000017.1"/>
</dbReference>
<gene>
    <name evidence="1" type="ORF">WCN91_13150</name>
</gene>